<comment type="similarity">
    <text evidence="1">Belongs to the LysR transcriptional regulatory family.</text>
</comment>
<evidence type="ECO:0000256" key="1">
    <source>
        <dbReference type="ARBA" id="ARBA00009437"/>
    </source>
</evidence>
<dbReference type="Gene3D" id="3.40.190.10">
    <property type="entry name" value="Periplasmic binding protein-like II"/>
    <property type="match status" value="2"/>
</dbReference>
<gene>
    <name evidence="6" type="ORF">SAMN05660686_01464</name>
</gene>
<dbReference type="SUPFAM" id="SSF53850">
    <property type="entry name" value="Periplasmic binding protein-like II"/>
    <property type="match status" value="1"/>
</dbReference>
<dbReference type="PANTHER" id="PTHR30346">
    <property type="entry name" value="TRANSCRIPTIONAL DUAL REGULATOR HCAR-RELATED"/>
    <property type="match status" value="1"/>
</dbReference>
<reference evidence="6 7" key="1">
    <citation type="submission" date="2016-10" db="EMBL/GenBank/DDBJ databases">
        <authorList>
            <person name="Varghese N."/>
            <person name="Submissions S."/>
        </authorList>
    </citation>
    <scope>NUCLEOTIDE SEQUENCE [LARGE SCALE GENOMIC DNA]</scope>
    <source>
        <strain evidence="6 7">DSM 18839</strain>
    </source>
</reference>
<dbReference type="PROSITE" id="PS50931">
    <property type="entry name" value="HTH_LYSR"/>
    <property type="match status" value="1"/>
</dbReference>
<sequence length="322" mass="35400">MTSDTPSVYRDGIASRLFRDVLKIRHLRILAALDQMRQITKVARAFNVTQPAISKQIAELERELGTPIIVRQGNSVAFTPAGTLLVRHAKDVLSRIQRTEFDIEALRKGLGGNVRIGVASSLMPTIVPEAIRLMIQAAPSCVVTVSEGHFGQMLPQLYAGDLDLLVMRIWKPFTVEGIEQLSLGREPLVVVAGTDHPLARQKDISWETVLEWPWLKAASGSLAADGMSEFLAEKGLGPLPGQIEATSIVLSLSMMRLIPCLALFPERLARYHSARGELAILSISTGGYLSESNCFWLTSQTDETVSLLRECLVQAARDLFEN</sequence>
<evidence type="ECO:0000256" key="3">
    <source>
        <dbReference type="ARBA" id="ARBA00023125"/>
    </source>
</evidence>
<dbReference type="PRINTS" id="PR00039">
    <property type="entry name" value="HTHLYSR"/>
</dbReference>
<evidence type="ECO:0000313" key="7">
    <source>
        <dbReference type="Proteomes" id="UP000198615"/>
    </source>
</evidence>
<accession>A0A8G2BIA5</accession>
<dbReference type="Pfam" id="PF03466">
    <property type="entry name" value="LysR_substrate"/>
    <property type="match status" value="1"/>
</dbReference>
<dbReference type="AlphaFoldDB" id="A0A8G2BIA5"/>
<organism evidence="6 7">
    <name type="scientific">Thalassobaculum litoreum DSM 18839</name>
    <dbReference type="NCBI Taxonomy" id="1123362"/>
    <lineage>
        <taxon>Bacteria</taxon>
        <taxon>Pseudomonadati</taxon>
        <taxon>Pseudomonadota</taxon>
        <taxon>Alphaproteobacteria</taxon>
        <taxon>Rhodospirillales</taxon>
        <taxon>Thalassobaculaceae</taxon>
        <taxon>Thalassobaculum</taxon>
    </lineage>
</organism>
<evidence type="ECO:0000256" key="4">
    <source>
        <dbReference type="ARBA" id="ARBA00023163"/>
    </source>
</evidence>
<evidence type="ECO:0000313" key="6">
    <source>
        <dbReference type="EMBL" id="SDF50393.1"/>
    </source>
</evidence>
<evidence type="ECO:0000259" key="5">
    <source>
        <dbReference type="PROSITE" id="PS50931"/>
    </source>
</evidence>
<feature type="domain" description="HTH lysR-type" evidence="5">
    <location>
        <begin position="22"/>
        <end position="79"/>
    </location>
</feature>
<dbReference type="PANTHER" id="PTHR30346:SF9">
    <property type="entry name" value="LYSR FAMILY TRANSCRIPTIONAL REGULATOR"/>
    <property type="match status" value="1"/>
</dbReference>
<keyword evidence="7" id="KW-1185">Reference proteome</keyword>
<dbReference type="GO" id="GO:0003700">
    <property type="term" value="F:DNA-binding transcription factor activity"/>
    <property type="evidence" value="ECO:0007669"/>
    <property type="project" value="InterPro"/>
</dbReference>
<dbReference type="Gene3D" id="1.10.10.10">
    <property type="entry name" value="Winged helix-like DNA-binding domain superfamily/Winged helix DNA-binding domain"/>
    <property type="match status" value="1"/>
</dbReference>
<dbReference type="InterPro" id="IPR005119">
    <property type="entry name" value="LysR_subst-bd"/>
</dbReference>
<proteinExistence type="inferred from homology"/>
<dbReference type="InterPro" id="IPR036388">
    <property type="entry name" value="WH-like_DNA-bd_sf"/>
</dbReference>
<dbReference type="Proteomes" id="UP000198615">
    <property type="component" value="Unassembled WGS sequence"/>
</dbReference>
<dbReference type="OrthoDB" id="9806538at2"/>
<dbReference type="RefSeq" id="WP_093149282.1">
    <property type="nucleotide sequence ID" value="NZ_FNBW01000004.1"/>
</dbReference>
<dbReference type="InterPro" id="IPR036390">
    <property type="entry name" value="WH_DNA-bd_sf"/>
</dbReference>
<name>A0A8G2BIA5_9PROT</name>
<keyword evidence="4" id="KW-0804">Transcription</keyword>
<evidence type="ECO:0000256" key="2">
    <source>
        <dbReference type="ARBA" id="ARBA00023015"/>
    </source>
</evidence>
<dbReference type="InterPro" id="IPR000847">
    <property type="entry name" value="LysR_HTH_N"/>
</dbReference>
<dbReference type="GO" id="GO:0032993">
    <property type="term" value="C:protein-DNA complex"/>
    <property type="evidence" value="ECO:0007669"/>
    <property type="project" value="TreeGrafter"/>
</dbReference>
<dbReference type="SUPFAM" id="SSF46785">
    <property type="entry name" value="Winged helix' DNA-binding domain"/>
    <property type="match status" value="1"/>
</dbReference>
<protein>
    <submittedName>
        <fullName evidence="6">DNA-binding transcriptional regulator, LysR family</fullName>
    </submittedName>
</protein>
<dbReference type="Pfam" id="PF00126">
    <property type="entry name" value="HTH_1"/>
    <property type="match status" value="1"/>
</dbReference>
<keyword evidence="2" id="KW-0805">Transcription regulation</keyword>
<dbReference type="GO" id="GO:0003677">
    <property type="term" value="F:DNA binding"/>
    <property type="evidence" value="ECO:0007669"/>
    <property type="project" value="UniProtKB-KW"/>
</dbReference>
<comment type="caution">
    <text evidence="6">The sequence shown here is derived from an EMBL/GenBank/DDBJ whole genome shotgun (WGS) entry which is preliminary data.</text>
</comment>
<keyword evidence="3 6" id="KW-0238">DNA-binding</keyword>
<dbReference type="EMBL" id="FNBW01000004">
    <property type="protein sequence ID" value="SDF50393.1"/>
    <property type="molecule type" value="Genomic_DNA"/>
</dbReference>